<reference evidence="1" key="1">
    <citation type="submission" date="2021-02" db="EMBL/GenBank/DDBJ databases">
        <authorList>
            <consortium name="DOE Joint Genome Institute"/>
            <person name="Ahrendt S."/>
            <person name="Looney B.P."/>
            <person name="Miyauchi S."/>
            <person name="Morin E."/>
            <person name="Drula E."/>
            <person name="Courty P.E."/>
            <person name="Chicoki N."/>
            <person name="Fauchery L."/>
            <person name="Kohler A."/>
            <person name="Kuo A."/>
            <person name="Labutti K."/>
            <person name="Pangilinan J."/>
            <person name="Lipzen A."/>
            <person name="Riley R."/>
            <person name="Andreopoulos W."/>
            <person name="He G."/>
            <person name="Johnson J."/>
            <person name="Barry K.W."/>
            <person name="Grigoriev I.V."/>
            <person name="Nagy L."/>
            <person name="Hibbett D."/>
            <person name="Henrissat B."/>
            <person name="Matheny P.B."/>
            <person name="Labbe J."/>
            <person name="Martin F."/>
        </authorList>
    </citation>
    <scope>NUCLEOTIDE SEQUENCE</scope>
    <source>
        <strain evidence="1">FP105234-sp</strain>
    </source>
</reference>
<keyword evidence="2" id="KW-1185">Reference proteome</keyword>
<name>A0ACB8R6C0_9AGAM</name>
<reference evidence="1" key="2">
    <citation type="journal article" date="2022" name="New Phytol.">
        <title>Evolutionary transition to the ectomycorrhizal habit in the genomes of a hyperdiverse lineage of mushroom-forming fungi.</title>
        <authorList>
            <person name="Looney B."/>
            <person name="Miyauchi S."/>
            <person name="Morin E."/>
            <person name="Drula E."/>
            <person name="Courty P.E."/>
            <person name="Kohler A."/>
            <person name="Kuo A."/>
            <person name="LaButti K."/>
            <person name="Pangilinan J."/>
            <person name="Lipzen A."/>
            <person name="Riley R."/>
            <person name="Andreopoulos W."/>
            <person name="He G."/>
            <person name="Johnson J."/>
            <person name="Nolan M."/>
            <person name="Tritt A."/>
            <person name="Barry K.W."/>
            <person name="Grigoriev I.V."/>
            <person name="Nagy L.G."/>
            <person name="Hibbett D."/>
            <person name="Henrissat B."/>
            <person name="Matheny P.B."/>
            <person name="Labbe J."/>
            <person name="Martin F.M."/>
        </authorList>
    </citation>
    <scope>NUCLEOTIDE SEQUENCE</scope>
    <source>
        <strain evidence="1">FP105234-sp</strain>
    </source>
</reference>
<evidence type="ECO:0000313" key="2">
    <source>
        <dbReference type="Proteomes" id="UP000814033"/>
    </source>
</evidence>
<evidence type="ECO:0000313" key="1">
    <source>
        <dbReference type="EMBL" id="KAI0039136.1"/>
    </source>
</evidence>
<sequence>MTDSAPADTLSYYRDEQQVTAAVSKGQLWVSSPNADFVPEVPVHSRDEEFGYYADGMLGSFEHLKWPQVFDSMEPHTAVAPANPMLLQCTRSKLAGPDPLPPLDFLTRHPRERISTGIKAPLGLGNWKDDAAPWFSFNEHDWRAETFGRDLGRLDVSIITRLRDAAKEANGAYSYHGMSKGYNDRTMAYADRQSAALTMALNGLDRTLPLGQAIQWFRECQRLLLDLRAWHDYMAIFKPRIETAPQAKPAPVTPVRGVITGSLNVLQTMYRVGIPVWWVRPINTLDRTTWIQAVVEPTPWKDVFAKRKTKKLGNFTVEAPAWKDGVAVDNAHAGFAQQLRRYQLSSKPVVAPPRPIIPDAPDDPPTMTATLEDIQASAPVAHAGPSNAPEAPAPPAKKARSSRKGKGKETASSAPTVVSRDVPTRPSWLPATNVHWAPIEAKLASLSEVQNAKPIQYSLPPFHAFTGNVALKMHNWLRIRPHCFLAVHSQEERPTTLTASGWKVALDGSYHSFEQRPHAKHRSLYSPDLIAQLPPHPATPPTLGKRREPHQSSRTLGGQDKRVAEKLNVAVHFGVMCGFPPYHPDDRPLWRNQLVSASRTESDQLLWQEVVWQLSIKHFRLELLQLDEEIMAEIGEPSTYQRHLDWLGVWNGGLDVTTDPANLDYILSEDWIWRRAGVLRLRALVHAWPDFGDSDIDNMEVTISPSAFNAYEVTLYEAYARYFYKRRGRLPTFPLARPSSIAEREN</sequence>
<dbReference type="Proteomes" id="UP000814033">
    <property type="component" value="Unassembled WGS sequence"/>
</dbReference>
<dbReference type="EMBL" id="MU276351">
    <property type="protein sequence ID" value="KAI0039136.1"/>
    <property type="molecule type" value="Genomic_DNA"/>
</dbReference>
<proteinExistence type="predicted"/>
<gene>
    <name evidence="1" type="ORF">FA95DRAFT_1612817</name>
</gene>
<organism evidence="1 2">
    <name type="scientific">Auriscalpium vulgare</name>
    <dbReference type="NCBI Taxonomy" id="40419"/>
    <lineage>
        <taxon>Eukaryota</taxon>
        <taxon>Fungi</taxon>
        <taxon>Dikarya</taxon>
        <taxon>Basidiomycota</taxon>
        <taxon>Agaricomycotina</taxon>
        <taxon>Agaricomycetes</taxon>
        <taxon>Russulales</taxon>
        <taxon>Auriscalpiaceae</taxon>
        <taxon>Auriscalpium</taxon>
    </lineage>
</organism>
<comment type="caution">
    <text evidence="1">The sequence shown here is derived from an EMBL/GenBank/DDBJ whole genome shotgun (WGS) entry which is preliminary data.</text>
</comment>
<protein>
    <submittedName>
        <fullName evidence="1">Uncharacterized protein</fullName>
    </submittedName>
</protein>
<accession>A0ACB8R6C0</accession>